<dbReference type="EMBL" id="JTDY01003823">
    <property type="protein sequence ID" value="KOB68953.1"/>
    <property type="molecule type" value="Genomic_DNA"/>
</dbReference>
<name>A0A0L7L0C6_OPEBR</name>
<dbReference type="InterPro" id="IPR045151">
    <property type="entry name" value="DCAF8"/>
</dbReference>
<dbReference type="Proteomes" id="UP000037510">
    <property type="component" value="Unassembled WGS sequence"/>
</dbReference>
<keyword evidence="4" id="KW-1185">Reference proteome</keyword>
<evidence type="ECO:0000256" key="1">
    <source>
        <dbReference type="ARBA" id="ARBA00022574"/>
    </source>
</evidence>
<dbReference type="InterPro" id="IPR036322">
    <property type="entry name" value="WD40_repeat_dom_sf"/>
</dbReference>
<accession>A0A0L7L0C6</accession>
<protein>
    <submittedName>
        <fullName evidence="3">Wd-repeat protein</fullName>
    </submittedName>
</protein>
<dbReference type="PANTHER" id="PTHR15574:SF43">
    <property type="entry name" value="DDB1- AND CUL4-ASSOCIATED FACTOR 5"/>
    <property type="match status" value="1"/>
</dbReference>
<dbReference type="GO" id="GO:0080008">
    <property type="term" value="C:Cul4-RING E3 ubiquitin ligase complex"/>
    <property type="evidence" value="ECO:0007669"/>
    <property type="project" value="TreeGrafter"/>
</dbReference>
<sequence length="197" mass="21794">MANIASPLPYINKREYGLIPAVRSQFFNNRLHAARNLYRKDLSCHFGCVNAIEFSNNGELLVSVLQHQRAVCSLSIDPFNQQLVATAGNDGRLLLIPGDIAQSQAVPRSDYHSMSVRFNATGTHILALRRRQPPVLFSVRSCSFAGEGDQFVLSGSDDFNLYMWKVASFGAERDYYNSGTMKSCSFAGEGDQFVLSG</sequence>
<dbReference type="AlphaFoldDB" id="A0A0L7L0C6"/>
<gene>
    <name evidence="3" type="ORF">OBRU01_18263</name>
</gene>
<proteinExistence type="predicted"/>
<dbReference type="GO" id="GO:0045717">
    <property type="term" value="P:negative regulation of fatty acid biosynthetic process"/>
    <property type="evidence" value="ECO:0007669"/>
    <property type="project" value="TreeGrafter"/>
</dbReference>
<organism evidence="3 4">
    <name type="scientific">Operophtera brumata</name>
    <name type="common">Winter moth</name>
    <name type="synonym">Phalaena brumata</name>
    <dbReference type="NCBI Taxonomy" id="104452"/>
    <lineage>
        <taxon>Eukaryota</taxon>
        <taxon>Metazoa</taxon>
        <taxon>Ecdysozoa</taxon>
        <taxon>Arthropoda</taxon>
        <taxon>Hexapoda</taxon>
        <taxon>Insecta</taxon>
        <taxon>Pterygota</taxon>
        <taxon>Neoptera</taxon>
        <taxon>Endopterygota</taxon>
        <taxon>Lepidoptera</taxon>
        <taxon>Glossata</taxon>
        <taxon>Ditrysia</taxon>
        <taxon>Geometroidea</taxon>
        <taxon>Geometridae</taxon>
        <taxon>Larentiinae</taxon>
        <taxon>Operophtera</taxon>
    </lineage>
</organism>
<keyword evidence="1" id="KW-0853">WD repeat</keyword>
<keyword evidence="2" id="KW-0677">Repeat</keyword>
<dbReference type="STRING" id="104452.A0A0L7L0C6"/>
<dbReference type="GO" id="GO:0005737">
    <property type="term" value="C:cytoplasm"/>
    <property type="evidence" value="ECO:0007669"/>
    <property type="project" value="TreeGrafter"/>
</dbReference>
<dbReference type="SMART" id="SM00320">
    <property type="entry name" value="WD40"/>
    <property type="match status" value="2"/>
</dbReference>
<dbReference type="SUPFAM" id="SSF50978">
    <property type="entry name" value="WD40 repeat-like"/>
    <property type="match status" value="1"/>
</dbReference>
<dbReference type="Pfam" id="PF00400">
    <property type="entry name" value="WD40"/>
    <property type="match status" value="2"/>
</dbReference>
<evidence type="ECO:0000256" key="2">
    <source>
        <dbReference type="ARBA" id="ARBA00022737"/>
    </source>
</evidence>
<dbReference type="Gene3D" id="2.130.10.10">
    <property type="entry name" value="YVTN repeat-like/Quinoprotein amine dehydrogenase"/>
    <property type="match status" value="1"/>
</dbReference>
<evidence type="ECO:0000313" key="4">
    <source>
        <dbReference type="Proteomes" id="UP000037510"/>
    </source>
</evidence>
<dbReference type="PANTHER" id="PTHR15574">
    <property type="entry name" value="WD REPEAT DOMAIN-CONTAINING FAMILY"/>
    <property type="match status" value="1"/>
</dbReference>
<dbReference type="InterPro" id="IPR001680">
    <property type="entry name" value="WD40_rpt"/>
</dbReference>
<comment type="caution">
    <text evidence="3">The sequence shown here is derived from an EMBL/GenBank/DDBJ whole genome shotgun (WGS) entry which is preliminary data.</text>
</comment>
<evidence type="ECO:0000313" key="3">
    <source>
        <dbReference type="EMBL" id="KOB68953.1"/>
    </source>
</evidence>
<dbReference type="InterPro" id="IPR015943">
    <property type="entry name" value="WD40/YVTN_repeat-like_dom_sf"/>
</dbReference>
<reference evidence="3 4" key="1">
    <citation type="journal article" date="2015" name="Genome Biol. Evol.">
        <title>The genome of winter moth (Operophtera brumata) provides a genomic perspective on sexual dimorphism and phenology.</title>
        <authorList>
            <person name="Derks M.F."/>
            <person name="Smit S."/>
            <person name="Salis L."/>
            <person name="Schijlen E."/>
            <person name="Bossers A."/>
            <person name="Mateman C."/>
            <person name="Pijl A.S."/>
            <person name="de Ridder D."/>
            <person name="Groenen M.A."/>
            <person name="Visser M.E."/>
            <person name="Megens H.J."/>
        </authorList>
    </citation>
    <scope>NUCLEOTIDE SEQUENCE [LARGE SCALE GENOMIC DNA]</scope>
    <source>
        <strain evidence="3">WM2013NL</strain>
        <tissue evidence="3">Head and thorax</tissue>
    </source>
</reference>